<dbReference type="GO" id="GO:0016301">
    <property type="term" value="F:kinase activity"/>
    <property type="evidence" value="ECO:0007669"/>
    <property type="project" value="UniProtKB-KW"/>
</dbReference>
<feature type="compositionally biased region" description="Basic and acidic residues" evidence="2">
    <location>
        <begin position="153"/>
        <end position="169"/>
    </location>
</feature>
<sequence>MWPSQKLDKLGNDQYKKKKLAPFRNSTTRNIKSGEARICDLKAEDKSKVGKLIQRLVDLEKAHKNEHAKEEEIRKELESQVQSLQQKNYEIVQEHNALQSKFNQVLAALQTCQQKLTCYDDQKTVESKMLTELAAIKNKMEEWQLQSLHHVPKKEENEDNKTRQNEKIGQKNVCVDEKETQTEAIIFPQKVQKSKLQNSDSCKSFDILSNDSHQFDKSSENKVKTIEDSFCDKKKIQRLLEIQSMTDNKSSKKKTTKLPKSCSLSNAIQINPFNGESKGYLERSRSAFILNNEKVDLVPPHFKKTETVELQQKNSTTNVNLKSTTDSDDETELIKYLNVYIPEMNLHNFEF</sequence>
<evidence type="ECO:0000256" key="2">
    <source>
        <dbReference type="SAM" id="MobiDB-lite"/>
    </source>
</evidence>
<evidence type="ECO:0000313" key="3">
    <source>
        <dbReference type="EMBL" id="ETO14228.1"/>
    </source>
</evidence>
<evidence type="ECO:0000313" key="4">
    <source>
        <dbReference type="Proteomes" id="UP000023152"/>
    </source>
</evidence>
<proteinExistence type="predicted"/>
<keyword evidence="3" id="KW-0808">Transferase</keyword>
<dbReference type="EMBL" id="ASPP01020156">
    <property type="protein sequence ID" value="ETO14228.1"/>
    <property type="molecule type" value="Genomic_DNA"/>
</dbReference>
<dbReference type="AlphaFoldDB" id="X6MJN7"/>
<evidence type="ECO:0000256" key="1">
    <source>
        <dbReference type="SAM" id="Coils"/>
    </source>
</evidence>
<gene>
    <name evidence="3" type="ORF">RFI_23142</name>
</gene>
<accession>X6MJN7</accession>
<reference evidence="3 4" key="1">
    <citation type="journal article" date="2013" name="Curr. Biol.">
        <title>The Genome of the Foraminiferan Reticulomyxa filosa.</title>
        <authorList>
            <person name="Glockner G."/>
            <person name="Hulsmann N."/>
            <person name="Schleicher M."/>
            <person name="Noegel A.A."/>
            <person name="Eichinger L."/>
            <person name="Gallinger C."/>
            <person name="Pawlowski J."/>
            <person name="Sierra R."/>
            <person name="Euteneuer U."/>
            <person name="Pillet L."/>
            <person name="Moustafa A."/>
            <person name="Platzer M."/>
            <person name="Groth M."/>
            <person name="Szafranski K."/>
            <person name="Schliwa M."/>
        </authorList>
    </citation>
    <scope>NUCLEOTIDE SEQUENCE [LARGE SCALE GENOMIC DNA]</scope>
</reference>
<keyword evidence="1" id="KW-0175">Coiled coil</keyword>
<protein>
    <submittedName>
        <fullName evidence="3">Protein kinase domain containing protein</fullName>
    </submittedName>
</protein>
<organism evidence="3 4">
    <name type="scientific">Reticulomyxa filosa</name>
    <dbReference type="NCBI Taxonomy" id="46433"/>
    <lineage>
        <taxon>Eukaryota</taxon>
        <taxon>Sar</taxon>
        <taxon>Rhizaria</taxon>
        <taxon>Retaria</taxon>
        <taxon>Foraminifera</taxon>
        <taxon>Monothalamids</taxon>
        <taxon>Reticulomyxidae</taxon>
        <taxon>Reticulomyxa</taxon>
    </lineage>
</organism>
<keyword evidence="3" id="KW-0418">Kinase</keyword>
<comment type="caution">
    <text evidence="3">The sequence shown here is derived from an EMBL/GenBank/DDBJ whole genome shotgun (WGS) entry which is preliminary data.</text>
</comment>
<keyword evidence="4" id="KW-1185">Reference proteome</keyword>
<dbReference type="Proteomes" id="UP000023152">
    <property type="component" value="Unassembled WGS sequence"/>
</dbReference>
<feature type="region of interest" description="Disordered" evidence="2">
    <location>
        <begin position="148"/>
        <end position="169"/>
    </location>
</feature>
<name>X6MJN7_RETFI</name>
<feature type="coiled-coil region" evidence="1">
    <location>
        <begin position="56"/>
        <end position="94"/>
    </location>
</feature>